<dbReference type="PROSITE" id="PS50096">
    <property type="entry name" value="IQ"/>
    <property type="match status" value="6"/>
</dbReference>
<dbReference type="SUPFAM" id="SSF47576">
    <property type="entry name" value="Calponin-homology domain, CH-domain"/>
    <property type="match status" value="1"/>
</dbReference>
<dbReference type="InterPro" id="IPR000048">
    <property type="entry name" value="IQ_motif_EF-hand-BS"/>
</dbReference>
<feature type="compositionally biased region" description="Low complexity" evidence="5">
    <location>
        <begin position="51"/>
        <end position="63"/>
    </location>
</feature>
<evidence type="ECO:0000256" key="5">
    <source>
        <dbReference type="SAM" id="MobiDB-lite"/>
    </source>
</evidence>
<dbReference type="PANTHER" id="PTHR22706">
    <property type="entry name" value="ASSEMBLY FACTOR FOR SPINDLE MICROTUBULES"/>
    <property type="match status" value="1"/>
</dbReference>
<sequence>MKREKTSDHHQPFLTPAKMAESGESSSLPSSSSLFKDISNFKTPKHPSSRPFQQPQTTPQFFTASKRTPSFSLSSASNRRRRPVTSAARRLRAFELEQSQSSRKEQVKKERSMKSLATSLTAWLNFLFENPRSCGCDASAGDDRGDGGRRTGKRESDSISNSNAGVQSGAWRLPKRQREVDGLGGGSMGVLPRSKFLNLSDSLRDVCSFDDLKERMREYLSLDGCEEVFTTMTQVVKVSYIPSSDCPSVRSFTGITAPIVQNIDEGRLKMKAHCPLVTDVGMKEKAIKVLMCYNPIWLRIGLYIIFGGESLLPNEDSSSEQEVAFLKIVIERQFFAHAGLARAYAYNKLVDGLYRPGYFETLGNVLLKRFLLLVLVLDKGKCQSSLPIKYGIDGLDGGSPLLFNVQSNIKSSRQMVNDFLPSEVMHGEGNLLAHLVIVGYKVSYQQIPLIEYDFRVTDLFQDIQDGVRLCRAIQLLQQESSILMKVVLPSDTQKKKLANCGIGLEYLKQAGVPLNDEDGTMIIAEDVANGDKELTLSLLWNMFIHLQLPLLVTKTVLSEEVANICKAHTELMDFDSNTHLDMLLRWMKAICENYNMEMASLTSLVDGKAMWCLLDFYFRKELHCPCSMKDINDRSEESIVSMRDTTDAVHNFVLSQKLTTLLGNFPEVLQICDILEYNGACNDRSVIILLVFLCSQLLIRKSKDHLNFHKLMGCHCQTPERKRWSMSSEAATNKQRELSAEDAAKKFKAVKVWWQEMAKRNTHCIIKPAGIFPFSADKCRSQICKENAAVVIQSHFRRVIEHEKYMEIRKAISCLQLHIHAWLIAKQMLRRNGIRTTVIQENHAEKCKRFDCLSSKVAFMVDRHNFVKMKSAATFIQRAARNWISERHVRRTISAADGICRDVVNLGPQKSSLIENEAMLSTKKEETDPQIEAAMKIQLAWRKFLASDYRRKKHLGAIIIQSHFRGWVQRKTFLNQKYAAVMIQSVLQSLRSFKNVHEYKLATRSATVVQSHVRGWIARKGACRRRGCIIVMQSHCRCWLVRRDFLSQKQAALRIQRAFKAMMCLKAFHSCKCAAIEIQRFVRGRNARTRLLGASSLKASASRVAVFSLGNRALSAELTLVLNAIVTMQRWWRRIVALKSRYEAAIVIQSYIRGCICRQKATQYAHHAVVIQAHWKGYVARKHAKGKLIDLRLRIRNSAASVHDGMRIINRLIAALKELKSMKNVSGILHNCATLDMATTHSRKCCERLVNEGAIDILLYQIRSVTRSIPDQEVLKHCLSTLRNLVRYPHLADSLLNHQGSVETILWELLRNKEEGYFIACEILKQLCTSPKGVEAIRCLPSMLKRLHALAEDLAKKVNHEKRSSFRPLRRKCFTAP</sequence>
<accession>A0A9Q1KQ20</accession>
<dbReference type="PANTHER" id="PTHR22706:SF1">
    <property type="entry name" value="ASSEMBLY FACTOR FOR SPINDLE MICROTUBULES"/>
    <property type="match status" value="1"/>
</dbReference>
<dbReference type="InterPro" id="IPR001715">
    <property type="entry name" value="CH_dom"/>
</dbReference>
<feature type="compositionally biased region" description="Low complexity" evidence="5">
    <location>
        <begin position="22"/>
        <end position="34"/>
    </location>
</feature>
<dbReference type="SMART" id="SM00015">
    <property type="entry name" value="IQ"/>
    <property type="match status" value="8"/>
</dbReference>
<dbReference type="OrthoDB" id="2148418at2759"/>
<keyword evidence="4" id="KW-0112">Calmodulin-binding</keyword>
<dbReference type="Gene3D" id="1.10.418.10">
    <property type="entry name" value="Calponin-like domain"/>
    <property type="match status" value="1"/>
</dbReference>
<dbReference type="Gene3D" id="1.25.10.10">
    <property type="entry name" value="Leucine-rich Repeat Variant"/>
    <property type="match status" value="1"/>
</dbReference>
<reference evidence="7" key="1">
    <citation type="submission" date="2022-04" db="EMBL/GenBank/DDBJ databases">
        <title>Carnegiea gigantea Genome sequencing and assembly v2.</title>
        <authorList>
            <person name="Copetti D."/>
            <person name="Sanderson M.J."/>
            <person name="Burquez A."/>
            <person name="Wojciechowski M.F."/>
        </authorList>
    </citation>
    <scope>NUCLEOTIDE SEQUENCE</scope>
    <source>
        <strain evidence="7">SGP5-SGP5p</strain>
        <tissue evidence="7">Aerial part</tissue>
    </source>
</reference>
<dbReference type="InterPro" id="IPR027417">
    <property type="entry name" value="P-loop_NTPase"/>
</dbReference>
<dbReference type="Pfam" id="PF00612">
    <property type="entry name" value="IQ"/>
    <property type="match status" value="6"/>
</dbReference>
<dbReference type="InterPro" id="IPR011989">
    <property type="entry name" value="ARM-like"/>
</dbReference>
<dbReference type="GO" id="GO:0005737">
    <property type="term" value="C:cytoplasm"/>
    <property type="evidence" value="ECO:0007669"/>
    <property type="project" value="UniProtKB-SubCell"/>
</dbReference>
<dbReference type="InterPro" id="IPR016024">
    <property type="entry name" value="ARM-type_fold"/>
</dbReference>
<dbReference type="GO" id="GO:0051295">
    <property type="term" value="P:establishment of meiotic spindle localization"/>
    <property type="evidence" value="ECO:0007669"/>
    <property type="project" value="TreeGrafter"/>
</dbReference>
<dbReference type="EMBL" id="JAKOGI010000052">
    <property type="protein sequence ID" value="KAJ8446597.1"/>
    <property type="molecule type" value="Genomic_DNA"/>
</dbReference>
<dbReference type="CDD" id="cd21223">
    <property type="entry name" value="CH_ASPM_rpt1"/>
    <property type="match status" value="1"/>
</dbReference>
<dbReference type="SUPFAM" id="SSF48371">
    <property type="entry name" value="ARM repeat"/>
    <property type="match status" value="1"/>
</dbReference>
<feature type="region of interest" description="Disordered" evidence="5">
    <location>
        <begin position="137"/>
        <end position="175"/>
    </location>
</feature>
<feature type="compositionally biased region" description="Polar residues" evidence="5">
    <location>
        <begin position="65"/>
        <end position="77"/>
    </location>
</feature>
<dbReference type="Proteomes" id="UP001153076">
    <property type="component" value="Unassembled WGS sequence"/>
</dbReference>
<keyword evidence="2" id="KW-0963">Cytoplasm</keyword>
<feature type="compositionally biased region" description="Basic and acidic residues" evidence="5">
    <location>
        <begin position="141"/>
        <end position="157"/>
    </location>
</feature>
<evidence type="ECO:0000259" key="6">
    <source>
        <dbReference type="PROSITE" id="PS50021"/>
    </source>
</evidence>
<dbReference type="GO" id="GO:0005516">
    <property type="term" value="F:calmodulin binding"/>
    <property type="evidence" value="ECO:0007669"/>
    <property type="project" value="UniProtKB-KW"/>
</dbReference>
<gene>
    <name evidence="7" type="ORF">Cgig2_019750</name>
</gene>
<feature type="region of interest" description="Disordered" evidence="5">
    <location>
        <begin position="1"/>
        <end position="86"/>
    </location>
</feature>
<proteinExistence type="predicted"/>
<evidence type="ECO:0000256" key="2">
    <source>
        <dbReference type="ARBA" id="ARBA00022490"/>
    </source>
</evidence>
<evidence type="ECO:0000256" key="3">
    <source>
        <dbReference type="ARBA" id="ARBA00022737"/>
    </source>
</evidence>
<evidence type="ECO:0000256" key="1">
    <source>
        <dbReference type="ARBA" id="ARBA00004496"/>
    </source>
</evidence>
<dbReference type="InterPro" id="IPR051185">
    <property type="entry name" value="ASPM"/>
</dbReference>
<evidence type="ECO:0000256" key="4">
    <source>
        <dbReference type="ARBA" id="ARBA00022860"/>
    </source>
</evidence>
<keyword evidence="3" id="KW-0677">Repeat</keyword>
<keyword evidence="8" id="KW-1185">Reference proteome</keyword>
<organism evidence="7 8">
    <name type="scientific">Carnegiea gigantea</name>
    <dbReference type="NCBI Taxonomy" id="171969"/>
    <lineage>
        <taxon>Eukaryota</taxon>
        <taxon>Viridiplantae</taxon>
        <taxon>Streptophyta</taxon>
        <taxon>Embryophyta</taxon>
        <taxon>Tracheophyta</taxon>
        <taxon>Spermatophyta</taxon>
        <taxon>Magnoliopsida</taxon>
        <taxon>eudicotyledons</taxon>
        <taxon>Gunneridae</taxon>
        <taxon>Pentapetalae</taxon>
        <taxon>Caryophyllales</taxon>
        <taxon>Cactineae</taxon>
        <taxon>Cactaceae</taxon>
        <taxon>Cactoideae</taxon>
        <taxon>Echinocereeae</taxon>
        <taxon>Carnegiea</taxon>
    </lineage>
</organism>
<dbReference type="GO" id="GO:0000922">
    <property type="term" value="C:spindle pole"/>
    <property type="evidence" value="ECO:0007669"/>
    <property type="project" value="TreeGrafter"/>
</dbReference>
<evidence type="ECO:0000313" key="8">
    <source>
        <dbReference type="Proteomes" id="UP001153076"/>
    </source>
</evidence>
<comment type="caution">
    <text evidence="7">The sequence shown here is derived from an EMBL/GenBank/DDBJ whole genome shotgun (WGS) entry which is preliminary data.</text>
</comment>
<feature type="domain" description="Calponin-homology (CH)" evidence="6">
    <location>
        <begin position="425"/>
        <end position="547"/>
    </location>
</feature>
<comment type="subcellular location">
    <subcellularLocation>
        <location evidence="1">Cytoplasm</location>
    </subcellularLocation>
</comment>
<evidence type="ECO:0000313" key="7">
    <source>
        <dbReference type="EMBL" id="KAJ8446597.1"/>
    </source>
</evidence>
<dbReference type="InterPro" id="IPR036872">
    <property type="entry name" value="CH_dom_sf"/>
</dbReference>
<feature type="compositionally biased region" description="Basic and acidic residues" evidence="5">
    <location>
        <begin position="1"/>
        <end position="11"/>
    </location>
</feature>
<dbReference type="PROSITE" id="PS50021">
    <property type="entry name" value="CH"/>
    <property type="match status" value="1"/>
</dbReference>
<dbReference type="SUPFAM" id="SSF52540">
    <property type="entry name" value="P-loop containing nucleoside triphosphate hydrolases"/>
    <property type="match status" value="2"/>
</dbReference>
<dbReference type="GO" id="GO:0007051">
    <property type="term" value="P:spindle organization"/>
    <property type="evidence" value="ECO:0007669"/>
    <property type="project" value="TreeGrafter"/>
</dbReference>
<dbReference type="Pfam" id="PF00307">
    <property type="entry name" value="CH"/>
    <property type="match status" value="1"/>
</dbReference>
<dbReference type="Gene3D" id="1.20.5.190">
    <property type="match status" value="6"/>
</dbReference>
<protein>
    <recommendedName>
        <fullName evidence="6">Calponin-homology (CH) domain-containing protein</fullName>
    </recommendedName>
</protein>
<dbReference type="GO" id="GO:0000278">
    <property type="term" value="P:mitotic cell cycle"/>
    <property type="evidence" value="ECO:0007669"/>
    <property type="project" value="TreeGrafter"/>
</dbReference>
<name>A0A9Q1KQ20_9CARY</name>